<proteinExistence type="predicted"/>
<evidence type="ECO:0000313" key="2">
    <source>
        <dbReference type="Proteomes" id="UP000198382"/>
    </source>
</evidence>
<keyword evidence="2" id="KW-1185">Reference proteome</keyword>
<evidence type="ECO:0000313" key="1">
    <source>
        <dbReference type="EMBL" id="OXA76818.1"/>
    </source>
</evidence>
<gene>
    <name evidence="1" type="ORF">B0A65_17940</name>
</gene>
<reference evidence="1 2" key="1">
    <citation type="submission" date="2016-11" db="EMBL/GenBank/DDBJ databases">
        <title>Whole genomes of Flavobacteriaceae.</title>
        <authorList>
            <person name="Stine C."/>
            <person name="Li C."/>
            <person name="Tadesse D."/>
        </authorList>
    </citation>
    <scope>NUCLEOTIDE SEQUENCE [LARGE SCALE GENOMIC DNA]</scope>
    <source>
        <strain evidence="1 2">DSM 15937</strain>
    </source>
</reference>
<name>A0ABX4BLT9_FLAFR</name>
<sequence length="111" mass="13399">MLEYKGELIQTRYVFDDVYMTKEGKWASPLKPKGLYNTIFTDLFTPKKINFITPIEFEYQDVFFKQIKENFPEVYTKINDGKITVEYGYYIEDLFEIRKSGLLKQYDYLIK</sequence>
<accession>A0ABX4BLT9</accession>
<dbReference type="EMBL" id="MUGV01000033">
    <property type="protein sequence ID" value="OXA76818.1"/>
    <property type="molecule type" value="Genomic_DNA"/>
</dbReference>
<organism evidence="1 2">
    <name type="scientific">Flavobacterium frigidimaris</name>
    <dbReference type="NCBI Taxonomy" id="262320"/>
    <lineage>
        <taxon>Bacteria</taxon>
        <taxon>Pseudomonadati</taxon>
        <taxon>Bacteroidota</taxon>
        <taxon>Flavobacteriia</taxon>
        <taxon>Flavobacteriales</taxon>
        <taxon>Flavobacteriaceae</taxon>
        <taxon>Flavobacterium</taxon>
    </lineage>
</organism>
<protein>
    <submittedName>
        <fullName evidence="1">Uncharacterized protein</fullName>
    </submittedName>
</protein>
<dbReference type="Proteomes" id="UP000198382">
    <property type="component" value="Unassembled WGS sequence"/>
</dbReference>
<comment type="caution">
    <text evidence="1">The sequence shown here is derived from an EMBL/GenBank/DDBJ whole genome shotgun (WGS) entry which is preliminary data.</text>
</comment>